<gene>
    <name evidence="2" type="ordered locus">Pro_0736</name>
</gene>
<organism evidence="2 3">
    <name type="scientific">Prochlorococcus marinus (strain SARG / CCMP1375 / SS120)</name>
    <dbReference type="NCBI Taxonomy" id="167539"/>
    <lineage>
        <taxon>Bacteria</taxon>
        <taxon>Bacillati</taxon>
        <taxon>Cyanobacteriota</taxon>
        <taxon>Cyanophyceae</taxon>
        <taxon>Synechococcales</taxon>
        <taxon>Prochlorococcaceae</taxon>
        <taxon>Prochlorococcus</taxon>
    </lineage>
</organism>
<reference evidence="2 3" key="1">
    <citation type="journal article" date="2003" name="Proc. Natl. Acad. Sci. U.S.A.">
        <title>Genome sequence of the cyanobacterium Prochlorococcus marinus SS120, a nearly minimal oxyphototrophic genome.</title>
        <authorList>
            <person name="Dufresne A."/>
            <person name="Salanoubat M."/>
            <person name="Partensky F."/>
            <person name="Artiguenave F."/>
            <person name="Axmann I.M."/>
            <person name="Barbe V."/>
            <person name="Duprat S."/>
            <person name="Galperin M.Y."/>
            <person name="Koonin E.V."/>
            <person name="Le Gall F."/>
            <person name="Makarova K.S."/>
            <person name="Ostrowski M."/>
            <person name="Oztas S."/>
            <person name="Robert C."/>
            <person name="Rogozin I.B."/>
            <person name="Scanlan D.J."/>
            <person name="Tandeau de Marsac N."/>
            <person name="Weissenbach J."/>
            <person name="Wincker P."/>
            <person name="Wolf Y.I."/>
            <person name="Hess W.R."/>
        </authorList>
    </citation>
    <scope>NUCLEOTIDE SEQUENCE [LARGE SCALE GENOMIC DNA]</scope>
    <source>
        <strain evidence="3">SARG / CCMP1375 / SS120</strain>
    </source>
</reference>
<proteinExistence type="predicted"/>
<dbReference type="EnsemblBacteria" id="AAP99780">
    <property type="protein sequence ID" value="AAP99780"/>
    <property type="gene ID" value="Pro_0736"/>
</dbReference>
<dbReference type="EMBL" id="AE017126">
    <property type="protein sequence ID" value="AAP99780.1"/>
    <property type="molecule type" value="Genomic_DNA"/>
</dbReference>
<protein>
    <submittedName>
        <fullName evidence="2">Uncharacterized protein</fullName>
    </submittedName>
</protein>
<dbReference type="eggNOG" id="ENOG5030PGQ">
    <property type="taxonomic scope" value="Bacteria"/>
</dbReference>
<dbReference type="AlphaFoldDB" id="Q7VCK4"/>
<dbReference type="Proteomes" id="UP000001420">
    <property type="component" value="Chromosome"/>
</dbReference>
<evidence type="ECO:0000313" key="3">
    <source>
        <dbReference type="Proteomes" id="UP000001420"/>
    </source>
</evidence>
<keyword evidence="1" id="KW-0812">Transmembrane</keyword>
<keyword evidence="3" id="KW-1185">Reference proteome</keyword>
<feature type="transmembrane region" description="Helical" evidence="1">
    <location>
        <begin position="23"/>
        <end position="45"/>
    </location>
</feature>
<dbReference type="STRING" id="167539.Pro_0736"/>
<name>Q7VCK4_PROMA</name>
<dbReference type="KEGG" id="pma:Pro_0736"/>
<dbReference type="HOGENOM" id="CLU_207922_0_0_3"/>
<keyword evidence="1" id="KW-0472">Membrane</keyword>
<accession>Q7VCK4</accession>
<keyword evidence="1" id="KW-1133">Transmembrane helix</keyword>
<evidence type="ECO:0000256" key="1">
    <source>
        <dbReference type="SAM" id="Phobius"/>
    </source>
</evidence>
<sequence length="54" mass="6051">MKVLNYFLLSIKFGELDLSNSTVYILIAITLFIFLAVGISSFQLIQSAFTSEDD</sequence>
<dbReference type="PATRIC" id="fig|167539.5.peg.778"/>
<evidence type="ECO:0000313" key="2">
    <source>
        <dbReference type="EMBL" id="AAP99780.1"/>
    </source>
</evidence>